<dbReference type="InterPro" id="IPR004408">
    <property type="entry name" value="Biotin_CoA_COase_ligase"/>
</dbReference>
<keyword evidence="4" id="KW-1185">Reference proteome</keyword>
<dbReference type="Proteomes" id="UP000477488">
    <property type="component" value="Unassembled WGS sequence"/>
</dbReference>
<dbReference type="Pfam" id="PF03099">
    <property type="entry name" value="BPL_LplA_LipB"/>
    <property type="match status" value="1"/>
</dbReference>
<dbReference type="EMBL" id="VUMH01000005">
    <property type="protein sequence ID" value="MSS27740.1"/>
    <property type="molecule type" value="Genomic_DNA"/>
</dbReference>
<dbReference type="NCBIfam" id="TIGR00121">
    <property type="entry name" value="birA_ligase"/>
    <property type="match status" value="1"/>
</dbReference>
<dbReference type="Gene3D" id="3.30.930.10">
    <property type="entry name" value="Bira Bifunctional Protein, Domain 2"/>
    <property type="match status" value="1"/>
</dbReference>
<dbReference type="SUPFAM" id="SSF55681">
    <property type="entry name" value="Class II aaRS and biotin synthetases"/>
    <property type="match status" value="1"/>
</dbReference>
<dbReference type="InterPro" id="IPR004143">
    <property type="entry name" value="BPL_LPL_catalytic"/>
</dbReference>
<comment type="caution">
    <text evidence="3">The sequence shown here is derived from an EMBL/GenBank/DDBJ whole genome shotgun (WGS) entry which is preliminary data.</text>
</comment>
<gene>
    <name evidence="3" type="ORF">FYJ44_06680</name>
</gene>
<proteinExistence type="predicted"/>
<evidence type="ECO:0000313" key="4">
    <source>
        <dbReference type="Proteomes" id="UP000477488"/>
    </source>
</evidence>
<dbReference type="RefSeq" id="WP_154510472.1">
    <property type="nucleotide sequence ID" value="NZ_VUMH01000005.1"/>
</dbReference>
<keyword evidence="1 3" id="KW-0436">Ligase</keyword>
<dbReference type="Gene3D" id="2.30.30.100">
    <property type="match status" value="1"/>
</dbReference>
<reference evidence="3 4" key="1">
    <citation type="submission" date="2019-09" db="EMBL/GenBank/DDBJ databases">
        <title>In-depth cultivation of the pig gut microbiome towards novel bacterial diversity and tailored functional studies.</title>
        <authorList>
            <person name="Wylensek D."/>
            <person name="Hitch T.C.A."/>
            <person name="Clavel T."/>
        </authorList>
    </citation>
    <scope>NUCLEOTIDE SEQUENCE [LARGE SCALE GENOMIC DNA]</scope>
    <source>
        <strain evidence="3 4">PG-178-WT-4</strain>
    </source>
</reference>
<accession>A0A6L5XKM4</accession>
<feature type="domain" description="BPL/LPL catalytic" evidence="2">
    <location>
        <begin position="27"/>
        <end position="208"/>
    </location>
</feature>
<evidence type="ECO:0000313" key="3">
    <source>
        <dbReference type="EMBL" id="MSS27740.1"/>
    </source>
</evidence>
<protein>
    <submittedName>
        <fullName evidence="3">Biotin--[acetyl-CoA-carboxylase] ligase</fullName>
        <ecNumber evidence="3">6.3.4.15</ecNumber>
    </submittedName>
</protein>
<dbReference type="InterPro" id="IPR045864">
    <property type="entry name" value="aa-tRNA-synth_II/BPL/LPL"/>
</dbReference>
<dbReference type="EC" id="6.3.4.15" evidence="3"/>
<dbReference type="AlphaFoldDB" id="A0A6L5XKM4"/>
<organism evidence="3 4">
    <name type="scientific">Desulfovibrio porci</name>
    <dbReference type="NCBI Taxonomy" id="2605782"/>
    <lineage>
        <taxon>Bacteria</taxon>
        <taxon>Pseudomonadati</taxon>
        <taxon>Thermodesulfobacteriota</taxon>
        <taxon>Desulfovibrionia</taxon>
        <taxon>Desulfovibrionales</taxon>
        <taxon>Desulfovibrionaceae</taxon>
        <taxon>Desulfovibrio</taxon>
    </lineage>
</organism>
<evidence type="ECO:0000256" key="1">
    <source>
        <dbReference type="ARBA" id="ARBA00022598"/>
    </source>
</evidence>
<dbReference type="PANTHER" id="PTHR12835">
    <property type="entry name" value="BIOTIN PROTEIN LIGASE"/>
    <property type="match status" value="1"/>
</dbReference>
<dbReference type="PROSITE" id="PS51733">
    <property type="entry name" value="BPL_LPL_CATALYTIC"/>
    <property type="match status" value="1"/>
</dbReference>
<dbReference type="GO" id="GO:0005737">
    <property type="term" value="C:cytoplasm"/>
    <property type="evidence" value="ECO:0007669"/>
    <property type="project" value="TreeGrafter"/>
</dbReference>
<evidence type="ECO:0000259" key="2">
    <source>
        <dbReference type="PROSITE" id="PS51733"/>
    </source>
</evidence>
<dbReference type="GO" id="GO:0004077">
    <property type="term" value="F:biotin--[biotin carboxyl-carrier protein] ligase activity"/>
    <property type="evidence" value="ECO:0007669"/>
    <property type="project" value="UniProtKB-EC"/>
</dbReference>
<sequence>MSSVCHSPECGKSAQAAVAGSADPGAVRAPFVWRFGEVSSTLDVAFLLSGRGRLKIWDSVQAVSQTSGRGQLRRSWVSPPGNIYAALRLPVQPPFDGTAAAPAMGLLLACALRAEGWPVLLKWPNDLVLCLPGGPRKLAGILLEERGGVLLAGIGVNVNSAPPDDALRVDAAMPAASLADGPDRPAPLAESLWQRLVKHVHSAYNNGHSLSDRWKTRTEELLLWRGRDVELVEGQRRVRGRLEGLTPAGGLRLLCNGRCEEWLSGSLRLSERLS</sequence>
<dbReference type="PANTHER" id="PTHR12835:SF5">
    <property type="entry name" value="BIOTIN--PROTEIN LIGASE"/>
    <property type="match status" value="1"/>
</dbReference>
<name>A0A6L5XKM4_9BACT</name>